<keyword evidence="1" id="KW-0489">Methyltransferase</keyword>
<sequence>MSFTLSHGELPPAPEPGTGAGTAPAAGERASGASALGTLEFQHFKRRLLAIAGFDLEQYKGEQMERRTRQWMQRMGIPTMAALARQLGQDASLRREFLDYLTINTSQFFRDPSTFEALRRRVLPGLLHATGRLRIWSAGCSIGAEPYTIAIILDEMGQGAGHYLLGTDIDDDALERARAGEYHDLHLTTVPVETKRRYFRPTGPGRWSLDPGIRERVWFRHHDLLRDPLPAGFHLVLCRHLLIYLTQPSQAALIRRLAGSLMPGGFLVVGGPEQISLPAEYGLERVEHSIYRRKPADAPPAPGPSSARP</sequence>
<proteinExistence type="predicted"/>
<keyword evidence="7" id="KW-1185">Reference proteome</keyword>
<evidence type="ECO:0000313" key="7">
    <source>
        <dbReference type="Proteomes" id="UP001332192"/>
    </source>
</evidence>
<evidence type="ECO:0000256" key="2">
    <source>
        <dbReference type="ARBA" id="ARBA00022679"/>
    </source>
</evidence>
<dbReference type="InterPro" id="IPR050903">
    <property type="entry name" value="Bact_Chemotaxis_MeTrfase"/>
</dbReference>
<name>A0ABZ1BZA2_9FIRM</name>
<organism evidence="6 7">
    <name type="scientific">Carboxydichorda subterranea</name>
    <dbReference type="NCBI Taxonomy" id="3109565"/>
    <lineage>
        <taxon>Bacteria</taxon>
        <taxon>Bacillati</taxon>
        <taxon>Bacillota</taxon>
        <taxon>Limnochordia</taxon>
        <taxon>Limnochordales</taxon>
        <taxon>Geochordaceae</taxon>
        <taxon>Carboxydichorda</taxon>
    </lineage>
</organism>
<dbReference type="SUPFAM" id="SSF53335">
    <property type="entry name" value="S-adenosyl-L-methionine-dependent methyltransferases"/>
    <property type="match status" value="1"/>
</dbReference>
<dbReference type="InterPro" id="IPR022641">
    <property type="entry name" value="CheR_N"/>
</dbReference>
<protein>
    <submittedName>
        <fullName evidence="6">Protein-glutamate O-methyltransferase CheR</fullName>
    </submittedName>
</protein>
<evidence type="ECO:0000256" key="3">
    <source>
        <dbReference type="ARBA" id="ARBA00022691"/>
    </source>
</evidence>
<dbReference type="Pfam" id="PF03705">
    <property type="entry name" value="CheR_N"/>
    <property type="match status" value="1"/>
</dbReference>
<dbReference type="EMBL" id="CP141615">
    <property type="protein sequence ID" value="WRP17895.1"/>
    <property type="molecule type" value="Genomic_DNA"/>
</dbReference>
<dbReference type="PROSITE" id="PS50123">
    <property type="entry name" value="CHER"/>
    <property type="match status" value="1"/>
</dbReference>
<keyword evidence="3" id="KW-0949">S-adenosyl-L-methionine</keyword>
<dbReference type="InterPro" id="IPR022642">
    <property type="entry name" value="CheR_C"/>
</dbReference>
<dbReference type="InterPro" id="IPR029063">
    <property type="entry name" value="SAM-dependent_MTases_sf"/>
</dbReference>
<evidence type="ECO:0000313" key="6">
    <source>
        <dbReference type="EMBL" id="WRP17895.1"/>
    </source>
</evidence>
<dbReference type="Gene3D" id="3.40.50.150">
    <property type="entry name" value="Vaccinia Virus protein VP39"/>
    <property type="match status" value="1"/>
</dbReference>
<gene>
    <name evidence="6" type="ORF">U7230_02465</name>
</gene>
<dbReference type="PANTHER" id="PTHR24422">
    <property type="entry name" value="CHEMOTAXIS PROTEIN METHYLTRANSFERASE"/>
    <property type="match status" value="1"/>
</dbReference>
<evidence type="ECO:0000256" key="1">
    <source>
        <dbReference type="ARBA" id="ARBA00022603"/>
    </source>
</evidence>
<dbReference type="SMART" id="SM00138">
    <property type="entry name" value="MeTrc"/>
    <property type="match status" value="1"/>
</dbReference>
<accession>A0ABZ1BZA2</accession>
<keyword evidence="2" id="KW-0808">Transferase</keyword>
<dbReference type="PANTHER" id="PTHR24422:SF19">
    <property type="entry name" value="CHEMOTAXIS PROTEIN METHYLTRANSFERASE"/>
    <property type="match status" value="1"/>
</dbReference>
<reference evidence="6 7" key="1">
    <citation type="journal article" date="2024" name="Front. Microbiol.">
        <title>Novel thermophilic genera Geochorda gen. nov. and Carboxydochorda gen. nov. from the deep terrestrial subsurface reveal the ecophysiological diversity in the class Limnochordia.</title>
        <authorList>
            <person name="Karnachuk O.V."/>
            <person name="Lukina A.P."/>
            <person name="Avakyan M.R."/>
            <person name="Kadnikov V.V."/>
            <person name="Begmatov S."/>
            <person name="Beletsky A.V."/>
            <person name="Vlasova K.G."/>
            <person name="Novikov A.A."/>
            <person name="Shcherbakova V.A."/>
            <person name="Mardanov A.V."/>
            <person name="Ravin N.V."/>
        </authorList>
    </citation>
    <scope>NUCLEOTIDE SEQUENCE [LARGE SCALE GENOMIC DNA]</scope>
    <source>
        <strain evidence="6 7">L945</strain>
    </source>
</reference>
<dbReference type="SUPFAM" id="SSF47757">
    <property type="entry name" value="Chemotaxis receptor methyltransferase CheR, N-terminal domain"/>
    <property type="match status" value="1"/>
</dbReference>
<feature type="region of interest" description="Disordered" evidence="4">
    <location>
        <begin position="1"/>
        <end position="31"/>
    </location>
</feature>
<evidence type="ECO:0000259" key="5">
    <source>
        <dbReference type="PROSITE" id="PS50123"/>
    </source>
</evidence>
<feature type="domain" description="CheR-type methyltransferase" evidence="5">
    <location>
        <begin position="29"/>
        <end position="296"/>
    </location>
</feature>
<dbReference type="PRINTS" id="PR00996">
    <property type="entry name" value="CHERMTFRASE"/>
</dbReference>
<evidence type="ECO:0000256" key="4">
    <source>
        <dbReference type="SAM" id="MobiDB-lite"/>
    </source>
</evidence>
<dbReference type="InterPro" id="IPR000780">
    <property type="entry name" value="CheR_MeTrfase"/>
</dbReference>
<dbReference type="Proteomes" id="UP001332192">
    <property type="component" value="Chromosome"/>
</dbReference>
<dbReference type="RefSeq" id="WP_324717166.1">
    <property type="nucleotide sequence ID" value="NZ_CP141615.1"/>
</dbReference>
<dbReference type="Pfam" id="PF01739">
    <property type="entry name" value="CheR"/>
    <property type="match status" value="1"/>
</dbReference>